<dbReference type="Gene3D" id="1.25.40.20">
    <property type="entry name" value="Ankyrin repeat-containing domain"/>
    <property type="match status" value="1"/>
</dbReference>
<evidence type="ECO:0008006" key="3">
    <source>
        <dbReference type="Google" id="ProtNLM"/>
    </source>
</evidence>
<accession>A0A0D0DWL3</accession>
<gene>
    <name evidence="1" type="ORF">PAXRUDRAFT_151918</name>
</gene>
<reference evidence="2" key="2">
    <citation type="submission" date="2015-01" db="EMBL/GenBank/DDBJ databases">
        <title>Evolutionary Origins and Diversification of the Mycorrhizal Mutualists.</title>
        <authorList>
            <consortium name="DOE Joint Genome Institute"/>
            <consortium name="Mycorrhizal Genomics Consortium"/>
            <person name="Kohler A."/>
            <person name="Kuo A."/>
            <person name="Nagy L.G."/>
            <person name="Floudas D."/>
            <person name="Copeland A."/>
            <person name="Barry K.W."/>
            <person name="Cichocki N."/>
            <person name="Veneault-Fourrey C."/>
            <person name="LaButti K."/>
            <person name="Lindquist E.A."/>
            <person name="Lipzen A."/>
            <person name="Lundell T."/>
            <person name="Morin E."/>
            <person name="Murat C."/>
            <person name="Riley R."/>
            <person name="Ohm R."/>
            <person name="Sun H."/>
            <person name="Tunlid A."/>
            <person name="Henrissat B."/>
            <person name="Grigoriev I.V."/>
            <person name="Hibbett D.S."/>
            <person name="Martin F."/>
        </authorList>
    </citation>
    <scope>NUCLEOTIDE SEQUENCE [LARGE SCALE GENOMIC DNA]</scope>
    <source>
        <strain evidence="2">Ve08.2h10</strain>
    </source>
</reference>
<reference evidence="1 2" key="1">
    <citation type="submission" date="2014-04" db="EMBL/GenBank/DDBJ databases">
        <authorList>
            <consortium name="DOE Joint Genome Institute"/>
            <person name="Kuo A."/>
            <person name="Kohler A."/>
            <person name="Jargeat P."/>
            <person name="Nagy L.G."/>
            <person name="Floudas D."/>
            <person name="Copeland A."/>
            <person name="Barry K.W."/>
            <person name="Cichocki N."/>
            <person name="Veneault-Fourrey C."/>
            <person name="LaButti K."/>
            <person name="Lindquist E.A."/>
            <person name="Lipzen A."/>
            <person name="Lundell T."/>
            <person name="Morin E."/>
            <person name="Murat C."/>
            <person name="Sun H."/>
            <person name="Tunlid A."/>
            <person name="Henrissat B."/>
            <person name="Grigoriev I.V."/>
            <person name="Hibbett D.S."/>
            <person name="Martin F."/>
            <person name="Nordberg H.P."/>
            <person name="Cantor M.N."/>
            <person name="Hua S.X."/>
        </authorList>
    </citation>
    <scope>NUCLEOTIDE SEQUENCE [LARGE SCALE GENOMIC DNA]</scope>
    <source>
        <strain evidence="1 2">Ve08.2h10</strain>
    </source>
</reference>
<dbReference type="OrthoDB" id="539213at2759"/>
<dbReference type="HOGENOM" id="CLU_063486_0_0_1"/>
<dbReference type="STRING" id="930991.A0A0D0DWL3"/>
<organism evidence="1 2">
    <name type="scientific">Paxillus rubicundulus Ve08.2h10</name>
    <dbReference type="NCBI Taxonomy" id="930991"/>
    <lineage>
        <taxon>Eukaryota</taxon>
        <taxon>Fungi</taxon>
        <taxon>Dikarya</taxon>
        <taxon>Basidiomycota</taxon>
        <taxon>Agaricomycotina</taxon>
        <taxon>Agaricomycetes</taxon>
        <taxon>Agaricomycetidae</taxon>
        <taxon>Boletales</taxon>
        <taxon>Paxilineae</taxon>
        <taxon>Paxillaceae</taxon>
        <taxon>Paxillus</taxon>
    </lineage>
</organism>
<sequence length="260" mass="30005">MSILVALPIELLYEIQLFAASHAFPQTCKSLHEIFRSSPPSYRAQYLIACVELSPVRDHIILTKILRYPICNQDVLEAYLRMTKVDSSRRWAPELPRRLFRSLVSKSSTSSKSVMEQRTDRDPPLPFLRYLYSCPYLQPPNVNSHDGYALTKAVQTGFIPLVRFLLDHGATPDWKNNLPVLIAIHRKDLSLVRILVERIDTAKSSQDSKPKEKRRKLEDRVTVTPEMLRTAVKCRAQDIVEYLTREKGCIPDMQTLLLMR</sequence>
<evidence type="ECO:0000313" key="1">
    <source>
        <dbReference type="EMBL" id="KIK90464.1"/>
    </source>
</evidence>
<keyword evidence="2" id="KW-1185">Reference proteome</keyword>
<dbReference type="SUPFAM" id="SSF48403">
    <property type="entry name" value="Ankyrin repeat"/>
    <property type="match status" value="1"/>
</dbReference>
<dbReference type="AlphaFoldDB" id="A0A0D0DWL3"/>
<proteinExistence type="predicted"/>
<evidence type="ECO:0000313" key="2">
    <source>
        <dbReference type="Proteomes" id="UP000054538"/>
    </source>
</evidence>
<protein>
    <recommendedName>
        <fullName evidence="3">Ankyrin</fullName>
    </recommendedName>
</protein>
<dbReference type="Proteomes" id="UP000054538">
    <property type="component" value="Unassembled WGS sequence"/>
</dbReference>
<dbReference type="InParanoid" id="A0A0D0DWL3"/>
<name>A0A0D0DWL3_9AGAM</name>
<dbReference type="InterPro" id="IPR036770">
    <property type="entry name" value="Ankyrin_rpt-contain_sf"/>
</dbReference>
<dbReference type="EMBL" id="KN825517">
    <property type="protein sequence ID" value="KIK90464.1"/>
    <property type="molecule type" value="Genomic_DNA"/>
</dbReference>